<comment type="caution">
    <text evidence="1">The sequence shown here is derived from an EMBL/GenBank/DDBJ whole genome shotgun (WGS) entry which is preliminary data.</text>
</comment>
<sequence length="40" mass="4671">MSKVNSRKEYFKAPFSVIKNILEEHDELAVELTENVDAFE</sequence>
<organism evidence="1 2">
    <name type="scientific">Pseudolactococcus chungangensis CAU 28 = DSM 22330</name>
    <dbReference type="NCBI Taxonomy" id="1122154"/>
    <lineage>
        <taxon>Bacteria</taxon>
        <taxon>Bacillati</taxon>
        <taxon>Bacillota</taxon>
        <taxon>Bacilli</taxon>
        <taxon>Lactobacillales</taxon>
        <taxon>Streptococcaceae</taxon>
        <taxon>Pseudolactococcus</taxon>
    </lineage>
</organism>
<dbReference type="RefSeq" id="WP_279625293.1">
    <property type="nucleotide sequence ID" value="NZ_FPKS01000005.1"/>
</dbReference>
<evidence type="ECO:0000313" key="2">
    <source>
        <dbReference type="Proteomes" id="UP000218979"/>
    </source>
</evidence>
<dbReference type="Proteomes" id="UP000218979">
    <property type="component" value="Unassembled WGS sequence"/>
</dbReference>
<protein>
    <submittedName>
        <fullName evidence="1">Uncharacterized protein</fullName>
    </submittedName>
</protein>
<keyword evidence="2" id="KW-1185">Reference proteome</keyword>
<name>A0ABX4I8X9_9LACT</name>
<proteinExistence type="predicted"/>
<evidence type="ECO:0000313" key="1">
    <source>
        <dbReference type="EMBL" id="PCS04078.1"/>
    </source>
</evidence>
<accession>A0ABX4I8X9</accession>
<reference evidence="1 2" key="1">
    <citation type="submission" date="2014-12" db="EMBL/GenBank/DDBJ databases">
        <title>Draft genome sequences of 10 type strains of Lactococcus.</title>
        <authorList>
            <person name="Sun Z."/>
            <person name="Zhong Z."/>
            <person name="Liu W."/>
            <person name="Zhang W."/>
            <person name="Zhang H."/>
        </authorList>
    </citation>
    <scope>NUCLEOTIDE SEQUENCE [LARGE SCALE GENOMIC DNA]</scope>
    <source>
        <strain evidence="1 2">DSM 22330</strain>
    </source>
</reference>
<gene>
    <name evidence="1" type="ORF">RR45_GL001669</name>
</gene>
<dbReference type="EMBL" id="JXJT01000005">
    <property type="protein sequence ID" value="PCS04078.1"/>
    <property type="molecule type" value="Genomic_DNA"/>
</dbReference>